<keyword evidence="1" id="KW-0472">Membrane</keyword>
<feature type="transmembrane region" description="Helical" evidence="1">
    <location>
        <begin position="109"/>
        <end position="132"/>
    </location>
</feature>
<dbReference type="Proteomes" id="UP000325517">
    <property type="component" value="Chromosome"/>
</dbReference>
<sequence length="164" mass="18854">MKNLLITIVLRILLIISFAIFAFVLVKNAQLSDMFLKREISFEYYMENEVNTGLYNVVALFFATLNSWYTHYQSKKRNNGRIIMKEIVIPEMIHDDERESEITGKSAKAAFSIMFVFSFILMASFSLVPYALNNPLSYAVFAIASLPIVGFIAYFIVSKVLYSR</sequence>
<accession>A0A5J6SN50</accession>
<reference evidence="2 3" key="1">
    <citation type="submission" date="2018-07" db="EMBL/GenBank/DDBJ databases">
        <title>Complete genome sequence of Psychrobacillus sp. PB01, isolated from iceberg, and comparative genome analysis of Psychrobacillus strains.</title>
        <authorList>
            <person name="Lee P.C."/>
        </authorList>
    </citation>
    <scope>NUCLEOTIDE SEQUENCE [LARGE SCALE GENOMIC DNA]</scope>
    <source>
        <strain evidence="2 3">PB01</strain>
    </source>
</reference>
<feature type="transmembrane region" description="Helical" evidence="1">
    <location>
        <begin position="52"/>
        <end position="69"/>
    </location>
</feature>
<proteinExistence type="predicted"/>
<keyword evidence="1" id="KW-1133">Transmembrane helix</keyword>
<gene>
    <name evidence="2" type="ORF">PB01_09865</name>
</gene>
<evidence type="ECO:0008006" key="4">
    <source>
        <dbReference type="Google" id="ProtNLM"/>
    </source>
</evidence>
<evidence type="ECO:0000313" key="2">
    <source>
        <dbReference type="EMBL" id="QFF99112.1"/>
    </source>
</evidence>
<dbReference type="KEGG" id="psyo:PB01_09865"/>
<evidence type="ECO:0000313" key="3">
    <source>
        <dbReference type="Proteomes" id="UP000325517"/>
    </source>
</evidence>
<feature type="transmembrane region" description="Helical" evidence="1">
    <location>
        <begin position="138"/>
        <end position="157"/>
    </location>
</feature>
<protein>
    <recommendedName>
        <fullName evidence="4">DUF2178 domain-containing protein</fullName>
    </recommendedName>
</protein>
<dbReference type="EMBL" id="CP031223">
    <property type="protein sequence ID" value="QFF99112.1"/>
    <property type="molecule type" value="Genomic_DNA"/>
</dbReference>
<organism evidence="2 3">
    <name type="scientific">Psychrobacillus glaciei</name>
    <dbReference type="NCBI Taxonomy" id="2283160"/>
    <lineage>
        <taxon>Bacteria</taxon>
        <taxon>Bacillati</taxon>
        <taxon>Bacillota</taxon>
        <taxon>Bacilli</taxon>
        <taxon>Bacillales</taxon>
        <taxon>Bacillaceae</taxon>
        <taxon>Psychrobacillus</taxon>
    </lineage>
</organism>
<name>A0A5J6SN50_9BACI</name>
<keyword evidence="1" id="KW-0812">Transmembrane</keyword>
<dbReference type="OrthoDB" id="2968407at2"/>
<dbReference type="RefSeq" id="WP_151700043.1">
    <property type="nucleotide sequence ID" value="NZ_CP031223.1"/>
</dbReference>
<dbReference type="AlphaFoldDB" id="A0A5J6SN50"/>
<evidence type="ECO:0000256" key="1">
    <source>
        <dbReference type="SAM" id="Phobius"/>
    </source>
</evidence>
<keyword evidence="3" id="KW-1185">Reference proteome</keyword>